<evidence type="ECO:0008006" key="3">
    <source>
        <dbReference type="Google" id="ProtNLM"/>
    </source>
</evidence>
<comment type="caution">
    <text evidence="1">The sequence shown here is derived from an EMBL/GenBank/DDBJ whole genome shotgun (WGS) entry which is preliminary data.</text>
</comment>
<evidence type="ECO:0000313" key="1">
    <source>
        <dbReference type="EMBL" id="GIJ34655.1"/>
    </source>
</evidence>
<dbReference type="AlphaFoldDB" id="A0A9W5XKS5"/>
<keyword evidence="2" id="KW-1185">Reference proteome</keyword>
<dbReference type="OrthoDB" id="9789567at2"/>
<dbReference type="RefSeq" id="WP_139233057.1">
    <property type="nucleotide sequence ID" value="NZ_BOPD01000023.1"/>
</dbReference>
<dbReference type="InterPro" id="IPR014729">
    <property type="entry name" value="Rossmann-like_a/b/a_fold"/>
</dbReference>
<dbReference type="Gene3D" id="3.40.50.620">
    <property type="entry name" value="HUPs"/>
    <property type="match status" value="1"/>
</dbReference>
<accession>A0A9W5XKS5</accession>
<proteinExistence type="predicted"/>
<reference evidence="1" key="1">
    <citation type="submission" date="2021-01" db="EMBL/GenBank/DDBJ databases">
        <title>Whole genome shotgun sequence of Verrucosispora sediminis NBRC 107745.</title>
        <authorList>
            <person name="Komaki H."/>
            <person name="Tamura T."/>
        </authorList>
    </citation>
    <scope>NUCLEOTIDE SEQUENCE</scope>
    <source>
        <strain evidence="1">NBRC 107745</strain>
    </source>
</reference>
<dbReference type="Proteomes" id="UP000607311">
    <property type="component" value="Unassembled WGS sequence"/>
</dbReference>
<protein>
    <recommendedName>
        <fullName evidence="3">7-cyano-7-deazaguanine synthase (Queuosine biosynthesis)</fullName>
    </recommendedName>
</protein>
<dbReference type="SUPFAM" id="SSF52402">
    <property type="entry name" value="Adenine nucleotide alpha hydrolases-like"/>
    <property type="match status" value="1"/>
</dbReference>
<evidence type="ECO:0000313" key="2">
    <source>
        <dbReference type="Proteomes" id="UP000607311"/>
    </source>
</evidence>
<organism evidence="1 2">
    <name type="scientific">Micromonospora sediminimaris</name>
    <dbReference type="NCBI Taxonomy" id="547162"/>
    <lineage>
        <taxon>Bacteria</taxon>
        <taxon>Bacillati</taxon>
        <taxon>Actinomycetota</taxon>
        <taxon>Actinomycetes</taxon>
        <taxon>Micromonosporales</taxon>
        <taxon>Micromonosporaceae</taxon>
        <taxon>Micromonospora</taxon>
    </lineage>
</organism>
<gene>
    <name evidence="1" type="ORF">Vse01_38030</name>
</gene>
<dbReference type="EMBL" id="BOPD01000023">
    <property type="protein sequence ID" value="GIJ34655.1"/>
    <property type="molecule type" value="Genomic_DNA"/>
</dbReference>
<sequence length="427" mass="46839">MSPASFAYQYPSKTRFSGPGRPTGLDPQLLLPADRRLQQLAEVPGDRPGWAQDLVQIARAVYLADKLSSRALSDDGWTRHIELSVEVVEPDRWTERTLVLLSRLLEALSSDHWAINVRPGAVRWPHQGRMLSAQQVQEVALFSGGLDSTAHAVERSTAGAGDLLLVSYYEPHWGRQQDVVLETIRTAASRGIQQFKASQQVRAPNVELEKSARTRGLLYMATAVYLAAVHDVSNVAVPENGQLAMNPALTPARSAACSTRSVHPGTLSLLNEMIGAVGGTTSVINPYLHLTKGEVCRRALRAGLDGTTLTNATVSCGRPPRDRPDPHCGCCYPCLVRHSGLLTALGDDDTPYVKDVWAMADRLAATDDRRALQRWLSEPFGVRDLFTDLPVPEGSDLTALVDVVQRGRTELTRMFVRHHKLVRAAIR</sequence>
<name>A0A9W5XKS5_9ACTN</name>